<feature type="region of interest" description="Disordered" evidence="1">
    <location>
        <begin position="421"/>
        <end position="522"/>
    </location>
</feature>
<feature type="compositionally biased region" description="Pro residues" evidence="1">
    <location>
        <begin position="422"/>
        <end position="438"/>
    </location>
</feature>
<evidence type="ECO:0000256" key="1">
    <source>
        <dbReference type="SAM" id="MobiDB-lite"/>
    </source>
</evidence>
<keyword evidence="3" id="KW-1185">Reference proteome</keyword>
<dbReference type="RefSeq" id="WP_190144709.1">
    <property type="nucleotide sequence ID" value="NZ_BLIO01000001.1"/>
</dbReference>
<evidence type="ECO:0000313" key="3">
    <source>
        <dbReference type="Proteomes" id="UP000430079"/>
    </source>
</evidence>
<reference evidence="2 3" key="1">
    <citation type="submission" date="2019-12" db="EMBL/GenBank/DDBJ databases">
        <title>Whole genome shotgun sequence of Streptomyces hygroscopicus subsp. glebosus NBRC 13786.</title>
        <authorList>
            <person name="Ichikawa N."/>
            <person name="Kimura A."/>
            <person name="Kitahashi Y."/>
            <person name="Komaki H."/>
            <person name="Tamura T."/>
        </authorList>
    </citation>
    <scope>NUCLEOTIDE SEQUENCE [LARGE SCALE GENOMIC DNA]</scope>
    <source>
        <strain evidence="2 3">NBRC 13786</strain>
    </source>
</reference>
<feature type="compositionally biased region" description="Low complexity" evidence="1">
    <location>
        <begin position="460"/>
        <end position="481"/>
    </location>
</feature>
<accession>A0A640SRF9</accession>
<name>A0A640SRF9_9ACTN</name>
<dbReference type="AlphaFoldDB" id="A0A640SRF9"/>
<organism evidence="2 3">
    <name type="scientific">Streptomyces glebosus</name>
    <dbReference type="NCBI Taxonomy" id="249580"/>
    <lineage>
        <taxon>Bacteria</taxon>
        <taxon>Bacillati</taxon>
        <taxon>Actinomycetota</taxon>
        <taxon>Actinomycetes</taxon>
        <taxon>Kitasatosporales</taxon>
        <taxon>Streptomycetaceae</taxon>
        <taxon>Streptomyces</taxon>
    </lineage>
</organism>
<comment type="caution">
    <text evidence="2">The sequence shown here is derived from an EMBL/GenBank/DDBJ whole genome shotgun (WGS) entry which is preliminary data.</text>
</comment>
<sequence length="848" mass="90915">MTTRDMSLTAVRDEVWAPYETAPVLTPAMVAGPASVPGEELGRLRTYLAAVVADRRGPVHTAVAFNAAYFGYETGGEGYGNGAFDLDGFPVVTLGGDAPALPVGALVRIETGSDPLYAEIVYKEGQRHDTADGPQVEPAWLSGAPVHATGPGQLGSAGPCIRRELLVPDLTVFGPGLCLETRKLKRLREHGKWLNRDGHVVMNARYESAAAAGRDAADAFVDHLLTTQRAALLDPNVPVPLVHLAGTTDEAGLRAALTALMEVVDQALAANDDLRRWNHYALTRARVGRGLAQDGPLGHADLQDLAGSVQRSVLPVGRRRFGLGARSTAYTAVGPWLRTVAGAGQQLCDVEYAVSVCRANLALADLVRDTEHGLFPDRDVRVGLDDPFESGGVWRSHHPGTQEENHDPLVPAGLGWRAAAEPPAPVRQPEPQPAPPEEPGAEVASDQSTETANGYEAPEAVQTPAADDTTDTTSDQATAVDQEAETHPSQDADEAADAVQTPDPQAADLPSTPLDGPLPDDDALGGISLLRVTNSEESWQLTLRLSHLVEGTLPLRPIVGDTLRRLSDASHPVRVELHHPGGELEPDEEYQPVALVEEGNALTSIAWPIDFFPGLRLTLQWPRGGLVVRLSTIELEVPVEVDGDLIHHAYDAQVRTRESAPGSDHSRDSARGLDDRDLVLRAVRRCGLLTVDGHALLDREALPRTVQGTVPQAGRLTGLETAVQQLLADRKLYAATGSRDRTGLPHYPPRPGEPEIPLIGYDPRPRAIPRATAPHPTGLPRSTGAQYYVEGFLRRLPTGEEPSNAQRAAYRKHCQWTGKADGCDLPHGFTFVTAHARTSRTGSGVRIR</sequence>
<dbReference type="Proteomes" id="UP000430079">
    <property type="component" value="Unassembled WGS sequence"/>
</dbReference>
<dbReference type="EMBL" id="BLIO01000001">
    <property type="protein sequence ID" value="GFE12696.1"/>
    <property type="molecule type" value="Genomic_DNA"/>
</dbReference>
<proteinExistence type="predicted"/>
<evidence type="ECO:0000313" key="2">
    <source>
        <dbReference type="EMBL" id="GFE12696.1"/>
    </source>
</evidence>
<gene>
    <name evidence="2" type="ORF">Sgleb_07430</name>
</gene>
<feature type="compositionally biased region" description="Low complexity" evidence="1">
    <location>
        <begin position="508"/>
        <end position="517"/>
    </location>
</feature>
<protein>
    <submittedName>
        <fullName evidence="2">Uncharacterized protein</fullName>
    </submittedName>
</protein>